<dbReference type="RefSeq" id="XP_025349014.1">
    <property type="nucleotide sequence ID" value="XM_025494181.1"/>
</dbReference>
<name>A0A316UAJ4_9BASI</name>
<dbReference type="GeneID" id="37015915"/>
<evidence type="ECO:0000313" key="6">
    <source>
        <dbReference type="Proteomes" id="UP000245942"/>
    </source>
</evidence>
<dbReference type="Proteomes" id="UP000245942">
    <property type="component" value="Unassembled WGS sequence"/>
</dbReference>
<feature type="compositionally biased region" description="Polar residues" evidence="4">
    <location>
        <begin position="17"/>
        <end position="33"/>
    </location>
</feature>
<keyword evidence="1" id="KW-0285">Flavoprotein</keyword>
<evidence type="ECO:0000256" key="2">
    <source>
        <dbReference type="ARBA" id="ARBA00022827"/>
    </source>
</evidence>
<dbReference type="GO" id="GO:0016491">
    <property type="term" value="F:oxidoreductase activity"/>
    <property type="evidence" value="ECO:0007669"/>
    <property type="project" value="UniProtKB-KW"/>
</dbReference>
<dbReference type="InterPro" id="IPR036188">
    <property type="entry name" value="FAD/NAD-bd_sf"/>
</dbReference>
<evidence type="ECO:0000313" key="5">
    <source>
        <dbReference type="EMBL" id="PWN21854.1"/>
    </source>
</evidence>
<evidence type="ECO:0000256" key="3">
    <source>
        <dbReference type="ARBA" id="ARBA00023002"/>
    </source>
</evidence>
<evidence type="ECO:0000256" key="4">
    <source>
        <dbReference type="SAM" id="MobiDB-lite"/>
    </source>
</evidence>
<organism evidence="5 6">
    <name type="scientific">Pseudomicrostroma glucosiphilum</name>
    <dbReference type="NCBI Taxonomy" id="1684307"/>
    <lineage>
        <taxon>Eukaryota</taxon>
        <taxon>Fungi</taxon>
        <taxon>Dikarya</taxon>
        <taxon>Basidiomycota</taxon>
        <taxon>Ustilaginomycotina</taxon>
        <taxon>Exobasidiomycetes</taxon>
        <taxon>Microstromatales</taxon>
        <taxon>Microstromatales incertae sedis</taxon>
        <taxon>Pseudomicrostroma</taxon>
    </lineage>
</organism>
<dbReference type="Gene3D" id="3.50.50.60">
    <property type="entry name" value="FAD/NAD(P)-binding domain"/>
    <property type="match status" value="2"/>
</dbReference>
<feature type="region of interest" description="Disordered" evidence="4">
    <location>
        <begin position="629"/>
        <end position="665"/>
    </location>
</feature>
<dbReference type="InterPro" id="IPR050346">
    <property type="entry name" value="FMO-like"/>
</dbReference>
<proteinExistence type="predicted"/>
<sequence>MTIPLSNGNGLNGHALPSQQQQHTLPVVSQQPTPSTSTGIAKILIVGGGPAGIVSLRNFLQDESAEGGKEGLDAVLYERREELGGVWYLDPSTLGLEEKNGYPSNRWPIATPSQLLYPSPSYPALIGNVFPRFLTFSGHPFEKPADQYPTLEETYRYLSSVARPLRNHVRTKRDVRQVWELPYLPALSGEEGALPRSGGWLVHTADLSTNPPTDLYEHFSAISFCPSFTTHPSYPNIPGLAAAMRLAPRKIHHAKWYRTVEPFWRSKKVVVVGNGLSSNDIAAQIVGRRRREWGEEMREGEEQVLRALRHDYVDMFPSLPDARYRDIPHVTRIDLRPSDDASEPSLDITLASGEVVTDVDHLIWGTGYQIGVYDWVNVLAREPTQSDVAALSEAGITLDGDKGWRVESQLNKESLAQATTALESLWVRLTPPARYPTEDKAKSAQALLPTVTTSSPSPEPLDLLQPRRVPHLHSHMMSARNPTLAFGALIISATPFVLADLVSRYIRLVWEAEPSSGKGHILPSTFEERRKDEIVRFHELEKTRADLEAGSADALSGSETDDSRIKPKNVVTVNGTVLPALPPSGLLSFHVLRDQELPLQCRFRNTFLQYKPWLRNLIGLRDEEWDEVEREGHRKSMYSEKKKWLQRRRDEERLHSQEKKTNGSS</sequence>
<dbReference type="OrthoDB" id="66881at2759"/>
<keyword evidence="3" id="KW-0560">Oxidoreductase</keyword>
<dbReference type="STRING" id="1684307.A0A316UAJ4"/>
<accession>A0A316UAJ4</accession>
<reference evidence="5 6" key="1">
    <citation type="journal article" date="2018" name="Mol. Biol. Evol.">
        <title>Broad Genomic Sampling Reveals a Smut Pathogenic Ancestry of the Fungal Clade Ustilaginomycotina.</title>
        <authorList>
            <person name="Kijpornyongpan T."/>
            <person name="Mondo S.J."/>
            <person name="Barry K."/>
            <person name="Sandor L."/>
            <person name="Lee J."/>
            <person name="Lipzen A."/>
            <person name="Pangilinan J."/>
            <person name="LaButti K."/>
            <person name="Hainaut M."/>
            <person name="Henrissat B."/>
            <person name="Grigoriev I.V."/>
            <person name="Spatafora J.W."/>
            <person name="Aime M.C."/>
        </authorList>
    </citation>
    <scope>NUCLEOTIDE SEQUENCE [LARGE SCALE GENOMIC DNA]</scope>
    <source>
        <strain evidence="5 6">MCA 4718</strain>
    </source>
</reference>
<evidence type="ECO:0000256" key="1">
    <source>
        <dbReference type="ARBA" id="ARBA00022630"/>
    </source>
</evidence>
<keyword evidence="6" id="KW-1185">Reference proteome</keyword>
<feature type="region of interest" description="Disordered" evidence="4">
    <location>
        <begin position="1"/>
        <end position="33"/>
    </location>
</feature>
<feature type="compositionally biased region" description="Basic and acidic residues" evidence="4">
    <location>
        <begin position="630"/>
        <end position="665"/>
    </location>
</feature>
<keyword evidence="2" id="KW-0274">FAD</keyword>
<dbReference type="EMBL" id="KZ819324">
    <property type="protein sequence ID" value="PWN21854.1"/>
    <property type="molecule type" value="Genomic_DNA"/>
</dbReference>
<dbReference type="SUPFAM" id="SSF51905">
    <property type="entry name" value="FAD/NAD(P)-binding domain"/>
    <property type="match status" value="1"/>
</dbReference>
<gene>
    <name evidence="5" type="ORF">BCV69DRAFT_298059</name>
</gene>
<protein>
    <submittedName>
        <fullName evidence="5">FAD/NAD(P)-binding domain-containing protein</fullName>
    </submittedName>
</protein>
<dbReference type="PANTHER" id="PTHR23023">
    <property type="entry name" value="DIMETHYLANILINE MONOOXYGENASE"/>
    <property type="match status" value="1"/>
</dbReference>
<dbReference type="AlphaFoldDB" id="A0A316UAJ4"/>